<dbReference type="PROSITE" id="PS51143">
    <property type="entry name" value="MT_A70"/>
    <property type="match status" value="1"/>
</dbReference>
<evidence type="ECO:0000256" key="2">
    <source>
        <dbReference type="ARBA" id="ARBA00022679"/>
    </source>
</evidence>
<dbReference type="PROSITE" id="PS00092">
    <property type="entry name" value="N6_MTASE"/>
    <property type="match status" value="1"/>
</dbReference>
<sequence length="197" mass="23005">MNNSVETFPNKKYKIIYADPPWSYESNPNHKRGIWGIATDNYDTMSMDELKQLPVQDIADDDCILFMWATFPNLQQALDLIKAWGFEYKTVAFVWEKFDKTNNVLKKYGLGWYTRSNVEIVMIGRKGKFERKSAAVQQVVKSTIGEHSEKPNEVRNRILKLCGDLPRIELFARTKVHGWDVWGNDEKLNNTPLENWL</sequence>
<evidence type="ECO:0000256" key="1">
    <source>
        <dbReference type="ARBA" id="ARBA00022603"/>
    </source>
</evidence>
<dbReference type="EMBL" id="BK067792">
    <property type="protein sequence ID" value="DBA52270.1"/>
    <property type="molecule type" value="Genomic_DNA"/>
</dbReference>
<evidence type="ECO:0000256" key="3">
    <source>
        <dbReference type="ARBA" id="ARBA00022691"/>
    </source>
</evidence>
<organism evidence="4">
    <name type="scientific">Nitrosopumilaceae spindle-shaped virus</name>
    <dbReference type="NCBI Taxonomy" id="3065433"/>
    <lineage>
        <taxon>Viruses</taxon>
    </lineage>
</organism>
<dbReference type="InterPro" id="IPR002052">
    <property type="entry name" value="DNA_methylase_N6_adenine_CS"/>
</dbReference>
<reference evidence="4" key="2">
    <citation type="submission" date="2024-03" db="EMBL/GenBank/DDBJ databases">
        <authorList>
            <person name="Ni Y."/>
            <person name="Xu T."/>
            <person name="Yan S."/>
            <person name="Chen L."/>
            <person name="Wang Y."/>
        </authorList>
    </citation>
    <scope>NUCLEOTIDE SEQUENCE</scope>
    <source>
        <strain evidence="4">NYM1</strain>
    </source>
</reference>
<dbReference type="SUPFAM" id="SSF53335">
    <property type="entry name" value="S-adenosyl-L-methionine-dependent methyltransferases"/>
    <property type="match status" value="1"/>
</dbReference>
<dbReference type="GO" id="GO:0032259">
    <property type="term" value="P:methylation"/>
    <property type="evidence" value="ECO:0007669"/>
    <property type="project" value="UniProtKB-KW"/>
</dbReference>
<accession>A0AAT9JAK0</accession>
<dbReference type="InterPro" id="IPR029063">
    <property type="entry name" value="SAM-dependent_MTases_sf"/>
</dbReference>
<keyword evidence="3" id="KW-0949">S-adenosyl-L-methionine</keyword>
<dbReference type="InterPro" id="IPR007757">
    <property type="entry name" value="MT-A70-like"/>
</dbReference>
<proteinExistence type="predicted"/>
<name>A0AAT9JAK0_9VIRU</name>
<dbReference type="PANTHER" id="PTHR12829">
    <property type="entry name" value="N6-ADENOSINE-METHYLTRANSFERASE"/>
    <property type="match status" value="1"/>
</dbReference>
<dbReference type="PANTHER" id="PTHR12829:SF7">
    <property type="entry name" value="N6-ADENOSINE-METHYLTRANSFERASE CATALYTIC SUBUNIT"/>
    <property type="match status" value="1"/>
</dbReference>
<evidence type="ECO:0000313" key="4">
    <source>
        <dbReference type="EMBL" id="DBA52270.1"/>
    </source>
</evidence>
<protein>
    <submittedName>
        <fullName evidence="4">ORF63</fullName>
    </submittedName>
</protein>
<dbReference type="GO" id="GO:0003676">
    <property type="term" value="F:nucleic acid binding"/>
    <property type="evidence" value="ECO:0007669"/>
    <property type="project" value="InterPro"/>
</dbReference>
<reference evidence="4" key="1">
    <citation type="journal article" date="2024" name="Environ. Microbiol. Rep.">
        <title>Hiding in plain sight: The discovery of complete genomes of 11 hypothetical spindle-shaped viruses that putatively infect mesophilic ammonia-oxidizing archaea.</title>
        <authorList>
            <person name="Ni Y."/>
            <person name="Xu T."/>
            <person name="Yan S."/>
            <person name="Chen L."/>
            <person name="Wang Y."/>
        </authorList>
    </citation>
    <scope>NUCLEOTIDE SEQUENCE</scope>
    <source>
        <strain evidence="4">NYM1</strain>
    </source>
</reference>
<dbReference type="GO" id="GO:0008168">
    <property type="term" value="F:methyltransferase activity"/>
    <property type="evidence" value="ECO:0007669"/>
    <property type="project" value="UniProtKB-KW"/>
</dbReference>
<dbReference type="Pfam" id="PF05063">
    <property type="entry name" value="MT-A70"/>
    <property type="match status" value="1"/>
</dbReference>
<keyword evidence="1" id="KW-0489">Methyltransferase</keyword>
<dbReference type="Gene3D" id="3.40.50.150">
    <property type="entry name" value="Vaccinia Virus protein VP39"/>
    <property type="match status" value="1"/>
</dbReference>
<keyword evidence="2" id="KW-0808">Transferase</keyword>